<dbReference type="EnsemblMetazoa" id="XM_019915815.1">
    <property type="protein sequence ID" value="XP_019771374.1"/>
    <property type="gene ID" value="LOC109545249"/>
</dbReference>
<dbReference type="GO" id="GO:0050650">
    <property type="term" value="P:chondroitin sulfate proteoglycan biosynthetic process"/>
    <property type="evidence" value="ECO:0007669"/>
    <property type="project" value="TreeGrafter"/>
</dbReference>
<dbReference type="GO" id="GO:0003993">
    <property type="term" value="F:acid phosphatase activity"/>
    <property type="evidence" value="ECO:0007669"/>
    <property type="project" value="UniProtKB-EC"/>
</dbReference>
<keyword evidence="3" id="KW-0378">Hydrolase</keyword>
<evidence type="ECO:0000313" key="8">
    <source>
        <dbReference type="Proteomes" id="UP000019118"/>
    </source>
</evidence>
<evidence type="ECO:0000256" key="2">
    <source>
        <dbReference type="ARBA" id="ARBA00005375"/>
    </source>
</evidence>
<dbReference type="GO" id="GO:0005794">
    <property type="term" value="C:Golgi apparatus"/>
    <property type="evidence" value="ECO:0007669"/>
    <property type="project" value="TreeGrafter"/>
</dbReference>
<evidence type="ECO:0000256" key="5">
    <source>
        <dbReference type="ARBA" id="ARBA00040357"/>
    </source>
</evidence>
<dbReference type="CDD" id="cd07061">
    <property type="entry name" value="HP_HAP_like"/>
    <property type="match status" value="1"/>
</dbReference>
<evidence type="ECO:0000256" key="1">
    <source>
        <dbReference type="ARBA" id="ARBA00000032"/>
    </source>
</evidence>
<dbReference type="Proteomes" id="UP000019118">
    <property type="component" value="Unassembled WGS sequence"/>
</dbReference>
<evidence type="ECO:0000256" key="6">
    <source>
        <dbReference type="ARBA" id="ARBA00041499"/>
    </source>
</evidence>
<dbReference type="GO" id="GO:0006024">
    <property type="term" value="P:glycosaminoglycan biosynthetic process"/>
    <property type="evidence" value="ECO:0007669"/>
    <property type="project" value="TreeGrafter"/>
</dbReference>
<dbReference type="Pfam" id="PF00328">
    <property type="entry name" value="His_Phos_2"/>
    <property type="match status" value="2"/>
</dbReference>
<reference evidence="8" key="1">
    <citation type="journal article" date="2013" name="Genome Biol.">
        <title>Draft genome of the mountain pine beetle, Dendroctonus ponderosae Hopkins, a major forest pest.</title>
        <authorList>
            <person name="Keeling C.I."/>
            <person name="Yuen M.M."/>
            <person name="Liao N.Y."/>
            <person name="Docking T.R."/>
            <person name="Chan S.K."/>
            <person name="Taylor G.A."/>
            <person name="Palmquist D.L."/>
            <person name="Jackman S.D."/>
            <person name="Nguyen A."/>
            <person name="Li M."/>
            <person name="Henderson H."/>
            <person name="Janes J.K."/>
            <person name="Zhao Y."/>
            <person name="Pandoh P."/>
            <person name="Moore R."/>
            <person name="Sperling F.A."/>
            <person name="Huber D.P."/>
            <person name="Birol I."/>
            <person name="Jones S.J."/>
            <person name="Bohlmann J."/>
        </authorList>
    </citation>
    <scope>NUCLEOTIDE SEQUENCE</scope>
</reference>
<protein>
    <recommendedName>
        <fullName evidence="5">2-phosphoxylose phosphatase 1</fullName>
    </recommendedName>
    <alternativeName>
        <fullName evidence="6">Acid phosphatase-like protein 2</fullName>
    </alternativeName>
</protein>
<organism evidence="7 8">
    <name type="scientific">Dendroctonus ponderosae</name>
    <name type="common">Mountain pine beetle</name>
    <dbReference type="NCBI Taxonomy" id="77166"/>
    <lineage>
        <taxon>Eukaryota</taxon>
        <taxon>Metazoa</taxon>
        <taxon>Ecdysozoa</taxon>
        <taxon>Arthropoda</taxon>
        <taxon>Hexapoda</taxon>
        <taxon>Insecta</taxon>
        <taxon>Pterygota</taxon>
        <taxon>Neoptera</taxon>
        <taxon>Endopterygota</taxon>
        <taxon>Coleoptera</taxon>
        <taxon>Polyphaga</taxon>
        <taxon>Cucujiformia</taxon>
        <taxon>Curculionidae</taxon>
        <taxon>Scolytinae</taxon>
        <taxon>Dendroctonus</taxon>
    </lineage>
</organism>
<sequence length="476" mass="54516">MKAMKVKIYLYSVFHRYVGSNVTLVDWILLTVTLSLNEPIEIPNPLATVEVIQSSPLTTRRIRDSRKWILKGILILIRHGDRGPLQHVQKISTIDCGTEETQLIQSYKSYLYNLTINGKVQWTGPGPFHAFPLMPQSARQCQLGQLTMQGISQHLNLGQMLQKSYYKVWPRLLSLNPEEVLVYSTIYRRTFQSGLAFLFGLIPNETLTKVTIGESQSMSFCFNDCECPVTESLKKFVQSSELHQLKSHPAIETLAQTTGRLLISADAEQKALIKDPYVIRDALLTFVCHRSGLPCEKPGNCVRKQNVAGIIAYTDWINYQKWRNIHWQRLSLLKSYGHVRHIVQQMLHMVGSNGPNLVLYSGHDFTLLHLSTALGLINDPLLLRYASRLVFEVYQDNRNNDEKGTYFRLLSNGKDVTKQISFCKNIVSIDKKNNVCKIEDIVRFLHDDYFSSLNVSNFKDACTKKSEKSNDDFFQF</sequence>
<evidence type="ECO:0000256" key="4">
    <source>
        <dbReference type="ARBA" id="ARBA00036311"/>
    </source>
</evidence>
<evidence type="ECO:0000256" key="3">
    <source>
        <dbReference type="ARBA" id="ARBA00022801"/>
    </source>
</evidence>
<dbReference type="InterPro" id="IPR050645">
    <property type="entry name" value="Histidine_acid_phosphatase"/>
</dbReference>
<evidence type="ECO:0000313" key="7">
    <source>
        <dbReference type="EnsemblMetazoa" id="XP_019771374.1"/>
    </source>
</evidence>
<accession>A0AAR5QDS5</accession>
<dbReference type="AlphaFoldDB" id="A0AAR5QDS5"/>
<dbReference type="SUPFAM" id="SSF53254">
    <property type="entry name" value="Phosphoglycerate mutase-like"/>
    <property type="match status" value="1"/>
</dbReference>
<comment type="catalytic activity">
    <reaction evidence="4">
        <text>3-O-[beta-D-GlcA-(1-&gt;3)-beta-D-Gal-(1-&gt;3)-beta-D-Gal-(1-&gt;4)-beta-D-2-O-P-Xyl]-L-seryl-[protein] + H2O = 3-O-(beta-D-GlcA-(1-&gt;3)-beta-D-Gal-(1-&gt;3)-beta-D-Gal-(1-&gt;4)-beta-D-Xyl)-L-seryl-[protein] + phosphate</text>
        <dbReference type="Rhea" id="RHEA:56512"/>
        <dbReference type="Rhea" id="RHEA-COMP:12573"/>
        <dbReference type="Rhea" id="RHEA-COMP:14559"/>
        <dbReference type="ChEBI" id="CHEBI:15377"/>
        <dbReference type="ChEBI" id="CHEBI:43474"/>
        <dbReference type="ChEBI" id="CHEBI:132093"/>
        <dbReference type="ChEBI" id="CHEBI:140495"/>
    </reaction>
</comment>
<dbReference type="Gene3D" id="3.40.50.1240">
    <property type="entry name" value="Phosphoglycerate mutase-like"/>
    <property type="match status" value="1"/>
</dbReference>
<comment type="catalytic activity">
    <reaction evidence="1">
        <text>a phosphate monoester + H2O = an alcohol + phosphate</text>
        <dbReference type="Rhea" id="RHEA:15017"/>
        <dbReference type="ChEBI" id="CHEBI:15377"/>
        <dbReference type="ChEBI" id="CHEBI:30879"/>
        <dbReference type="ChEBI" id="CHEBI:43474"/>
        <dbReference type="ChEBI" id="CHEBI:67140"/>
        <dbReference type="EC" id="3.1.3.2"/>
    </reaction>
</comment>
<comment type="similarity">
    <text evidence="2">Belongs to the histidine acid phosphatase family.</text>
</comment>
<reference evidence="7" key="2">
    <citation type="submission" date="2024-08" db="UniProtKB">
        <authorList>
            <consortium name="EnsemblMetazoa"/>
        </authorList>
    </citation>
    <scope>IDENTIFICATION</scope>
</reference>
<dbReference type="InterPro" id="IPR000560">
    <property type="entry name" value="His_Pase_clade-2"/>
</dbReference>
<keyword evidence="8" id="KW-1185">Reference proteome</keyword>
<dbReference type="PANTHER" id="PTHR11567">
    <property type="entry name" value="ACID PHOSPHATASE-RELATED"/>
    <property type="match status" value="1"/>
</dbReference>
<proteinExistence type="inferred from homology"/>
<dbReference type="PANTHER" id="PTHR11567:SF110">
    <property type="entry name" value="2-PHOSPHOXYLOSE PHOSPHATASE 1"/>
    <property type="match status" value="1"/>
</dbReference>
<name>A0AAR5QDS5_DENPD</name>
<dbReference type="InterPro" id="IPR029033">
    <property type="entry name" value="His_PPase_superfam"/>
</dbReference>
<dbReference type="InterPro" id="IPR033379">
    <property type="entry name" value="Acid_Pase_AS"/>
</dbReference>
<dbReference type="PROSITE" id="PS00616">
    <property type="entry name" value="HIS_ACID_PHOSPHAT_1"/>
    <property type="match status" value="1"/>
</dbReference>